<gene>
    <name evidence="5" type="ORF">GCM10007384_23690</name>
</gene>
<dbReference type="PANTHER" id="PTHR24171">
    <property type="entry name" value="ANKYRIN REPEAT DOMAIN-CONTAINING PROTEIN 39-RELATED"/>
    <property type="match status" value="1"/>
</dbReference>
<accession>A0A918N4K8</accession>
<keyword evidence="6" id="KW-1185">Reference proteome</keyword>
<evidence type="ECO:0000313" key="5">
    <source>
        <dbReference type="EMBL" id="GGX21678.1"/>
    </source>
</evidence>
<name>A0A918N4K8_9FLAO</name>
<keyword evidence="2 3" id="KW-0040">ANK repeat</keyword>
<protein>
    <recommendedName>
        <fullName evidence="7">Ankyrin repeat-containing protein</fullName>
    </recommendedName>
</protein>
<sequence length="127" mass="14108">MKKSIFTIVMVVCITSVSFAKESNKSFKEANDYAITAYKTSPFCMAIVKGDLETVKKLIELGSDVNEKSDGMTPLMYAARYNRTDIIKMLVEKGAKIKTKNSKGYTAMKFAKQSNAKEAVVLLEELS</sequence>
<proteinExistence type="predicted"/>
<evidence type="ECO:0000256" key="2">
    <source>
        <dbReference type="ARBA" id="ARBA00023043"/>
    </source>
</evidence>
<feature type="chain" id="PRO_5037846704" description="Ankyrin repeat-containing protein" evidence="4">
    <location>
        <begin position="21"/>
        <end position="127"/>
    </location>
</feature>
<dbReference type="Proteomes" id="UP000601108">
    <property type="component" value="Unassembled WGS sequence"/>
</dbReference>
<dbReference type="InterPro" id="IPR036770">
    <property type="entry name" value="Ankyrin_rpt-contain_sf"/>
</dbReference>
<dbReference type="RefSeq" id="WP_027413580.1">
    <property type="nucleotide sequence ID" value="NZ_BMWS01000015.1"/>
</dbReference>
<organism evidence="5 6">
    <name type="scientific">Aquimarina muelleri</name>
    <dbReference type="NCBI Taxonomy" id="279356"/>
    <lineage>
        <taxon>Bacteria</taxon>
        <taxon>Pseudomonadati</taxon>
        <taxon>Bacteroidota</taxon>
        <taxon>Flavobacteriia</taxon>
        <taxon>Flavobacteriales</taxon>
        <taxon>Flavobacteriaceae</taxon>
        <taxon>Aquimarina</taxon>
    </lineage>
</organism>
<dbReference type="SUPFAM" id="SSF48403">
    <property type="entry name" value="Ankyrin repeat"/>
    <property type="match status" value="1"/>
</dbReference>
<dbReference type="Gene3D" id="1.25.40.20">
    <property type="entry name" value="Ankyrin repeat-containing domain"/>
    <property type="match status" value="1"/>
</dbReference>
<feature type="signal peptide" evidence="4">
    <location>
        <begin position="1"/>
        <end position="20"/>
    </location>
</feature>
<comment type="caution">
    <text evidence="5">The sequence shown here is derived from an EMBL/GenBank/DDBJ whole genome shotgun (WGS) entry which is preliminary data.</text>
</comment>
<keyword evidence="1" id="KW-0677">Repeat</keyword>
<feature type="repeat" description="ANK" evidence="3">
    <location>
        <begin position="38"/>
        <end position="70"/>
    </location>
</feature>
<dbReference type="GO" id="GO:0085020">
    <property type="term" value="P:protein K6-linked ubiquitination"/>
    <property type="evidence" value="ECO:0007669"/>
    <property type="project" value="TreeGrafter"/>
</dbReference>
<dbReference type="PROSITE" id="PS50297">
    <property type="entry name" value="ANK_REP_REGION"/>
    <property type="match status" value="1"/>
</dbReference>
<dbReference type="EMBL" id="BMWS01000015">
    <property type="protein sequence ID" value="GGX21678.1"/>
    <property type="molecule type" value="Genomic_DNA"/>
</dbReference>
<dbReference type="AlphaFoldDB" id="A0A918N4K8"/>
<dbReference type="PANTHER" id="PTHR24171:SF8">
    <property type="entry name" value="BRCA1-ASSOCIATED RING DOMAIN PROTEIN 1"/>
    <property type="match status" value="1"/>
</dbReference>
<reference evidence="5 6" key="1">
    <citation type="journal article" date="2014" name="Int. J. Syst. Evol. Microbiol.">
        <title>Complete genome sequence of Corynebacterium casei LMG S-19264T (=DSM 44701T), isolated from a smear-ripened cheese.</title>
        <authorList>
            <consortium name="US DOE Joint Genome Institute (JGI-PGF)"/>
            <person name="Walter F."/>
            <person name="Albersmeier A."/>
            <person name="Kalinowski J."/>
            <person name="Ruckert C."/>
        </authorList>
    </citation>
    <scope>NUCLEOTIDE SEQUENCE [LARGE SCALE GENOMIC DNA]</scope>
    <source>
        <strain evidence="5 6">KCTC 12285</strain>
    </source>
</reference>
<evidence type="ECO:0000256" key="4">
    <source>
        <dbReference type="SAM" id="SignalP"/>
    </source>
</evidence>
<evidence type="ECO:0000313" key="6">
    <source>
        <dbReference type="Proteomes" id="UP000601108"/>
    </source>
</evidence>
<dbReference type="PROSITE" id="PS50088">
    <property type="entry name" value="ANK_REPEAT"/>
    <property type="match status" value="2"/>
</dbReference>
<evidence type="ECO:0000256" key="1">
    <source>
        <dbReference type="ARBA" id="ARBA00022737"/>
    </source>
</evidence>
<dbReference type="InterPro" id="IPR002110">
    <property type="entry name" value="Ankyrin_rpt"/>
</dbReference>
<feature type="repeat" description="ANK" evidence="3">
    <location>
        <begin position="70"/>
        <end position="102"/>
    </location>
</feature>
<dbReference type="Pfam" id="PF12796">
    <property type="entry name" value="Ank_2"/>
    <property type="match status" value="1"/>
</dbReference>
<evidence type="ECO:0008006" key="7">
    <source>
        <dbReference type="Google" id="ProtNLM"/>
    </source>
</evidence>
<dbReference type="GO" id="GO:0004842">
    <property type="term" value="F:ubiquitin-protein transferase activity"/>
    <property type="evidence" value="ECO:0007669"/>
    <property type="project" value="TreeGrafter"/>
</dbReference>
<keyword evidence="4" id="KW-0732">Signal</keyword>
<evidence type="ECO:0000256" key="3">
    <source>
        <dbReference type="PROSITE-ProRule" id="PRU00023"/>
    </source>
</evidence>
<dbReference type="SMART" id="SM00248">
    <property type="entry name" value="ANK"/>
    <property type="match status" value="2"/>
</dbReference>